<proteinExistence type="predicted"/>
<keyword evidence="2" id="KW-1185">Reference proteome</keyword>
<gene>
    <name evidence="1" type="ORF">CONLIGDRAFT_628692</name>
</gene>
<reference evidence="1 2" key="1">
    <citation type="submission" date="2016-10" db="EMBL/GenBank/DDBJ databases">
        <title>Draft genome sequence of Coniochaeta ligniaria NRRL30616, a lignocellulolytic fungus for bioabatement of inhibitors in plant biomass hydrolysates.</title>
        <authorList>
            <consortium name="DOE Joint Genome Institute"/>
            <person name="Jimenez D.J."/>
            <person name="Hector R.E."/>
            <person name="Riley R."/>
            <person name="Sun H."/>
            <person name="Grigoriev I.V."/>
            <person name="Van Elsas J.D."/>
            <person name="Nichols N.N."/>
        </authorList>
    </citation>
    <scope>NUCLEOTIDE SEQUENCE [LARGE SCALE GENOMIC DNA]</scope>
    <source>
        <strain evidence="1 2">NRRL 30616</strain>
    </source>
</reference>
<dbReference type="EMBL" id="KV875094">
    <property type="protein sequence ID" value="OIW33771.1"/>
    <property type="molecule type" value="Genomic_DNA"/>
</dbReference>
<sequence length="229" mass="25635">MAVRERYQPCVLLQNAGIPCAIWCEDALKHYGVPTMVFDLYLLVADIDQAREVLIQNSWTDASEPPETLIHFLLRHPEIRRRRLNPPASDPATPAARRWLVSTVFLSASEWNTSSKELAWASSLNQSYPSLATLTNSLISKLLDAPPDSDLQNMMAVYVLYLYAHVKALKDPSFVSGISPENREFHRHAVAGHSIGTLPAIAHHREVRDTLRSRSGALDSLSTQTDTHE</sequence>
<evidence type="ECO:0000313" key="1">
    <source>
        <dbReference type="EMBL" id="OIW33771.1"/>
    </source>
</evidence>
<name>A0A1J7J336_9PEZI</name>
<dbReference type="AlphaFoldDB" id="A0A1J7J336"/>
<organism evidence="1 2">
    <name type="scientific">Coniochaeta ligniaria NRRL 30616</name>
    <dbReference type="NCBI Taxonomy" id="1408157"/>
    <lineage>
        <taxon>Eukaryota</taxon>
        <taxon>Fungi</taxon>
        <taxon>Dikarya</taxon>
        <taxon>Ascomycota</taxon>
        <taxon>Pezizomycotina</taxon>
        <taxon>Sordariomycetes</taxon>
        <taxon>Sordariomycetidae</taxon>
        <taxon>Coniochaetales</taxon>
        <taxon>Coniochaetaceae</taxon>
        <taxon>Coniochaeta</taxon>
    </lineage>
</organism>
<dbReference type="Proteomes" id="UP000182658">
    <property type="component" value="Unassembled WGS sequence"/>
</dbReference>
<protein>
    <submittedName>
        <fullName evidence="1">Uncharacterized protein</fullName>
    </submittedName>
</protein>
<evidence type="ECO:0000313" key="2">
    <source>
        <dbReference type="Proteomes" id="UP000182658"/>
    </source>
</evidence>
<accession>A0A1J7J336</accession>
<dbReference type="InParanoid" id="A0A1J7J336"/>
<dbReference type="OrthoDB" id="2730545at2759"/>